<evidence type="ECO:0000256" key="1">
    <source>
        <dbReference type="SAM" id="SignalP"/>
    </source>
</evidence>
<name>A0A917M8Q3_9BACI</name>
<proteinExistence type="predicted"/>
<reference evidence="3" key="1">
    <citation type="journal article" date="2014" name="Int. J. Syst. Evol. Microbiol.">
        <title>Complete genome sequence of Corynebacterium casei LMG S-19264T (=DSM 44701T), isolated from a smear-ripened cheese.</title>
        <authorList>
            <consortium name="US DOE Joint Genome Institute (JGI-PGF)"/>
            <person name="Walter F."/>
            <person name="Albersmeier A."/>
            <person name="Kalinowski J."/>
            <person name="Ruckert C."/>
        </authorList>
    </citation>
    <scope>NUCLEOTIDE SEQUENCE</scope>
    <source>
        <strain evidence="3">CGMCC 1.12754</strain>
    </source>
</reference>
<dbReference type="PANTHER" id="PTHR21666">
    <property type="entry name" value="PEPTIDASE-RELATED"/>
    <property type="match status" value="1"/>
</dbReference>
<sequence length="333" mass="37666">MKVKSSIVALIAAGILPFSAMSGQSANLMGDTGTIEISQRTDVQKVKKKDRILPEEFNEVFLQGDYSRIYRQTTEQFQQNVSLDDFEQLAESFNQGVTRYNLETSFRMNKHMKRFVWVDGAETRGVQVVFGKHGTIQLLQLAPLASYPETDQLYTDNKYSMPINDEWFVFWGGTNQFINYHYVTATQRYAYDLVMMKNGSTHHGNPKMNKHYYAFGEEVLAPADGEVIEVVNDINDNIPGGMNSEKPLGNHVIIKHENGEYSLLAHFKKNSIVVKPGDHVEKGELLGQCGNSGNSSEPHIHFQVMDSPNVFEGNSIRIQFEIGEEPIQGDFVR</sequence>
<dbReference type="EMBL" id="BMFR01000018">
    <property type="protein sequence ID" value="GGG84747.1"/>
    <property type="molecule type" value="Genomic_DNA"/>
</dbReference>
<evidence type="ECO:0000313" key="4">
    <source>
        <dbReference type="Proteomes" id="UP000622860"/>
    </source>
</evidence>
<evidence type="ECO:0000259" key="2">
    <source>
        <dbReference type="Pfam" id="PF01551"/>
    </source>
</evidence>
<dbReference type="InterPro" id="IPR011055">
    <property type="entry name" value="Dup_hybrid_motif"/>
</dbReference>
<dbReference type="Proteomes" id="UP000622860">
    <property type="component" value="Unassembled WGS sequence"/>
</dbReference>
<protein>
    <submittedName>
        <fullName evidence="3">Peptidase M23</fullName>
    </submittedName>
</protein>
<evidence type="ECO:0000313" key="3">
    <source>
        <dbReference type="EMBL" id="GGG84747.1"/>
    </source>
</evidence>
<dbReference type="AlphaFoldDB" id="A0A917M8Q3"/>
<feature type="signal peptide" evidence="1">
    <location>
        <begin position="1"/>
        <end position="20"/>
    </location>
</feature>
<accession>A0A917M8Q3</accession>
<dbReference type="CDD" id="cd12797">
    <property type="entry name" value="M23_peptidase"/>
    <property type="match status" value="1"/>
</dbReference>
<reference evidence="3" key="2">
    <citation type="submission" date="2020-09" db="EMBL/GenBank/DDBJ databases">
        <authorList>
            <person name="Sun Q."/>
            <person name="Zhou Y."/>
        </authorList>
    </citation>
    <scope>NUCLEOTIDE SEQUENCE</scope>
    <source>
        <strain evidence="3">CGMCC 1.12754</strain>
    </source>
</reference>
<keyword evidence="1" id="KW-0732">Signal</keyword>
<gene>
    <name evidence="3" type="ORF">GCM10011398_33050</name>
</gene>
<feature type="chain" id="PRO_5039677879" evidence="1">
    <location>
        <begin position="21"/>
        <end position="333"/>
    </location>
</feature>
<dbReference type="SUPFAM" id="SSF51261">
    <property type="entry name" value="Duplicated hybrid motif"/>
    <property type="match status" value="1"/>
</dbReference>
<dbReference type="PANTHER" id="PTHR21666:SF270">
    <property type="entry name" value="MUREIN HYDROLASE ACTIVATOR ENVC"/>
    <property type="match status" value="1"/>
</dbReference>
<feature type="domain" description="M23ase beta-sheet core" evidence="2">
    <location>
        <begin position="216"/>
        <end position="306"/>
    </location>
</feature>
<keyword evidence="4" id="KW-1185">Reference proteome</keyword>
<dbReference type="Gene3D" id="2.70.70.10">
    <property type="entry name" value="Glucose Permease (Domain IIA)"/>
    <property type="match status" value="1"/>
</dbReference>
<dbReference type="InterPro" id="IPR050570">
    <property type="entry name" value="Cell_wall_metabolism_enzyme"/>
</dbReference>
<dbReference type="InterPro" id="IPR016047">
    <property type="entry name" value="M23ase_b-sheet_dom"/>
</dbReference>
<dbReference type="GO" id="GO:0004222">
    <property type="term" value="F:metalloendopeptidase activity"/>
    <property type="evidence" value="ECO:0007669"/>
    <property type="project" value="TreeGrafter"/>
</dbReference>
<dbReference type="Pfam" id="PF01551">
    <property type="entry name" value="Peptidase_M23"/>
    <property type="match status" value="1"/>
</dbReference>
<comment type="caution">
    <text evidence="3">The sequence shown here is derived from an EMBL/GenBank/DDBJ whole genome shotgun (WGS) entry which is preliminary data.</text>
</comment>
<organism evidence="3 4">
    <name type="scientific">Virgibacillus oceani</name>
    <dbReference type="NCBI Taxonomy" id="1479511"/>
    <lineage>
        <taxon>Bacteria</taxon>
        <taxon>Bacillati</taxon>
        <taxon>Bacillota</taxon>
        <taxon>Bacilli</taxon>
        <taxon>Bacillales</taxon>
        <taxon>Bacillaceae</taxon>
        <taxon>Virgibacillus</taxon>
    </lineage>
</organism>